<protein>
    <submittedName>
        <fullName evidence="2">16613_t:CDS:1</fullName>
    </submittedName>
</protein>
<feature type="compositionally biased region" description="Basic and acidic residues" evidence="1">
    <location>
        <begin position="211"/>
        <end position="225"/>
    </location>
</feature>
<name>A0A9N9I703_9GLOM</name>
<accession>A0A9N9I703</accession>
<sequence>MPCYADTIVKVNQVRQTCNKDSKLFAVRTVGVYSIESEDCELDMTLFIPMNDEERDPNSQSIFETNEYYCVGRKIVLGSYNRNLRLKMTVASSTHLSIKKDFGSNRCPLKVSLVGVAQDAPKETNRENAILNVLVNDYAGQIYSFTIKIIEKDLYVYAVDISNIDTGFATKKKVNISENTPALYRSICSRLLNVYQSVNKDSSKAAGMKNSDLDNKKNKRTRVEDEKDDFTEYVDEHTNDRDKESMDRSNKYKSGIVQDNKSSECNYENLNKGKEKII</sequence>
<keyword evidence="3" id="KW-1185">Reference proteome</keyword>
<evidence type="ECO:0000313" key="2">
    <source>
        <dbReference type="EMBL" id="CAG8722071.1"/>
    </source>
</evidence>
<dbReference type="EMBL" id="CAJVPY010010821">
    <property type="protein sequence ID" value="CAG8722071.1"/>
    <property type="molecule type" value="Genomic_DNA"/>
</dbReference>
<reference evidence="2" key="1">
    <citation type="submission" date="2021-06" db="EMBL/GenBank/DDBJ databases">
        <authorList>
            <person name="Kallberg Y."/>
            <person name="Tangrot J."/>
            <person name="Rosling A."/>
        </authorList>
    </citation>
    <scope>NUCLEOTIDE SEQUENCE</scope>
    <source>
        <strain evidence="2">MA453B</strain>
    </source>
</reference>
<gene>
    <name evidence="2" type="ORF">DERYTH_LOCUS14398</name>
</gene>
<dbReference type="OrthoDB" id="2425801at2759"/>
<comment type="caution">
    <text evidence="2">The sequence shown here is derived from an EMBL/GenBank/DDBJ whole genome shotgun (WGS) entry which is preliminary data.</text>
</comment>
<proteinExistence type="predicted"/>
<evidence type="ECO:0000256" key="1">
    <source>
        <dbReference type="SAM" id="MobiDB-lite"/>
    </source>
</evidence>
<dbReference type="AlphaFoldDB" id="A0A9N9I703"/>
<dbReference type="Proteomes" id="UP000789405">
    <property type="component" value="Unassembled WGS sequence"/>
</dbReference>
<evidence type="ECO:0000313" key="3">
    <source>
        <dbReference type="Proteomes" id="UP000789405"/>
    </source>
</evidence>
<feature type="compositionally biased region" description="Basic and acidic residues" evidence="1">
    <location>
        <begin position="234"/>
        <end position="250"/>
    </location>
</feature>
<feature type="region of interest" description="Disordered" evidence="1">
    <location>
        <begin position="203"/>
        <end position="260"/>
    </location>
</feature>
<organism evidence="2 3">
    <name type="scientific">Dentiscutata erythropus</name>
    <dbReference type="NCBI Taxonomy" id="1348616"/>
    <lineage>
        <taxon>Eukaryota</taxon>
        <taxon>Fungi</taxon>
        <taxon>Fungi incertae sedis</taxon>
        <taxon>Mucoromycota</taxon>
        <taxon>Glomeromycotina</taxon>
        <taxon>Glomeromycetes</taxon>
        <taxon>Diversisporales</taxon>
        <taxon>Gigasporaceae</taxon>
        <taxon>Dentiscutata</taxon>
    </lineage>
</organism>